<evidence type="ECO:0000256" key="1">
    <source>
        <dbReference type="SAM" id="MobiDB-lite"/>
    </source>
</evidence>
<dbReference type="Proteomes" id="UP001472677">
    <property type="component" value="Unassembled WGS sequence"/>
</dbReference>
<name>A0ABR2AVP4_9ROSI</name>
<evidence type="ECO:0000313" key="2">
    <source>
        <dbReference type="EMBL" id="KAK8498252.1"/>
    </source>
</evidence>
<gene>
    <name evidence="2" type="ORF">V6N12_000521</name>
</gene>
<organism evidence="2 3">
    <name type="scientific">Hibiscus sabdariffa</name>
    <name type="common">roselle</name>
    <dbReference type="NCBI Taxonomy" id="183260"/>
    <lineage>
        <taxon>Eukaryota</taxon>
        <taxon>Viridiplantae</taxon>
        <taxon>Streptophyta</taxon>
        <taxon>Embryophyta</taxon>
        <taxon>Tracheophyta</taxon>
        <taxon>Spermatophyta</taxon>
        <taxon>Magnoliopsida</taxon>
        <taxon>eudicotyledons</taxon>
        <taxon>Gunneridae</taxon>
        <taxon>Pentapetalae</taxon>
        <taxon>rosids</taxon>
        <taxon>malvids</taxon>
        <taxon>Malvales</taxon>
        <taxon>Malvaceae</taxon>
        <taxon>Malvoideae</taxon>
        <taxon>Hibiscus</taxon>
    </lineage>
</organism>
<evidence type="ECO:0000313" key="3">
    <source>
        <dbReference type="Proteomes" id="UP001472677"/>
    </source>
</evidence>
<protein>
    <submittedName>
        <fullName evidence="2">Uncharacterized protein</fullName>
    </submittedName>
</protein>
<comment type="caution">
    <text evidence="2">The sequence shown here is derived from an EMBL/GenBank/DDBJ whole genome shotgun (WGS) entry which is preliminary data.</text>
</comment>
<proteinExistence type="predicted"/>
<feature type="region of interest" description="Disordered" evidence="1">
    <location>
        <begin position="36"/>
        <end position="57"/>
    </location>
</feature>
<sequence length="156" mass="16901">MGGEREFINGDNWETKSLKGQINVIELLGHDPKVKTINAGREDPSSSQRLVPDGDLGQEDHMADEQVLDLYKVNGSQCGPEPKMWEGSNETIIADHLGLGAKNGRGPYGNIVNPTKTWTNVLEEKVNSGIAGDALHDNVGCGQTDKRTIEIMGGFD</sequence>
<dbReference type="EMBL" id="JBBPBM010000274">
    <property type="protein sequence ID" value="KAK8498252.1"/>
    <property type="molecule type" value="Genomic_DNA"/>
</dbReference>
<accession>A0ABR2AVP4</accession>
<keyword evidence="3" id="KW-1185">Reference proteome</keyword>
<reference evidence="2 3" key="1">
    <citation type="journal article" date="2024" name="G3 (Bethesda)">
        <title>Genome assembly of Hibiscus sabdariffa L. provides insights into metabolisms of medicinal natural products.</title>
        <authorList>
            <person name="Kim T."/>
        </authorList>
    </citation>
    <scope>NUCLEOTIDE SEQUENCE [LARGE SCALE GENOMIC DNA]</scope>
    <source>
        <strain evidence="2">TK-2024</strain>
        <tissue evidence="2">Old leaves</tissue>
    </source>
</reference>